<gene>
    <name evidence="1" type="ORF">FX988_03375</name>
</gene>
<dbReference type="InterPro" id="IPR012334">
    <property type="entry name" value="Pectin_lyas_fold"/>
</dbReference>
<dbReference type="Gene3D" id="2.60.40.2700">
    <property type="match status" value="3"/>
</dbReference>
<dbReference type="InterPro" id="IPR022441">
    <property type="entry name" value="Para_beta_helix_rpt-2"/>
</dbReference>
<dbReference type="Proteomes" id="UP000464524">
    <property type="component" value="Chromosome"/>
</dbReference>
<keyword evidence="2" id="KW-1185">Reference proteome</keyword>
<dbReference type="SUPFAM" id="SSF51126">
    <property type="entry name" value="Pectin lyase-like"/>
    <property type="match status" value="1"/>
</dbReference>
<dbReference type="InterPro" id="IPR011050">
    <property type="entry name" value="Pectin_lyase_fold/virulence"/>
</dbReference>
<reference evidence="1 2" key="1">
    <citation type="submission" date="2019-12" db="EMBL/GenBank/DDBJ databases">
        <title>Genome sequencing and assembly of endphytes of Porphyra tenera.</title>
        <authorList>
            <person name="Park J.M."/>
            <person name="Shin R."/>
            <person name="Jo S.H."/>
        </authorList>
    </citation>
    <scope>NUCLEOTIDE SEQUENCE [LARGE SCALE GENOMIC DNA]</scope>
    <source>
        <strain evidence="1 2">GPM4</strain>
    </source>
</reference>
<dbReference type="RefSeq" id="WP_160181240.1">
    <property type="nucleotide sequence ID" value="NZ_CP047656.1"/>
</dbReference>
<accession>A0A857JNP7</accession>
<sequence>MKFKTFALCAIAAAISGCGTDSDNNPNTLGSIALSGTPTSGETLSATVNDPDGISGTITYYWYADGQAIVDENTSTLTLTDEQIGLSVTVQALYTDDGNTNESHISDPTADVSAIAFPASVSISGDALVGSTLSATVADQNGIENATIVYAWFADDTVIDDQVTAELTLSDNEFGTIITVNATFEDDRGFSESVTSSGTDTVSRVNSAGTVVIQGTPTVGNTLTTEITDPDGVTGTVAYQWYADGNAISGATSAEYVVDASIVGRVITVELTYVDDNSFDENYVSAPTITVTNVAVDQAGRIDIIGTSPYLTTATLTAEITDNNGVDESNVVYTWSADGVVIADANSKTFTPTSQAGSIISVSASYTDNDAFTDTVTDSLDTLVYTQVVGDTAALENAVGGLADGDVLGLNTNVYSPGAAIELTSAITLRAIEGQTPTVSGDVCIHVASGVDGATVTGLTFTDIDTLSSSSCDSGEEAVIYSEGDNFVFSQNTMDGEQATLNYPDDAYHWLVIKGNGALIERNTFTGRTVATEGSIIKLASSGSDHVIQYNLFSDSNNPNYDNSSLLLLNLGSTTGTDAADMANFTVQYNLIDNVRTGRRLMRVQTSGATIKGNTIVDASGGISLEDGGFNNVRDNIIIRTTDLLITDGKDQDDDRPSGVLVTPLGHTITNNYIAGIRSGNKEAGGIVFTANPFSQADGGVPNSGNQAILDGTGDLTLTVTSNSVLNSLQPIVFSTEIGSRAPVGDCDELTATNSPQLYALTKNFFVIDFDANVIANGFNDNASTEGLYLNADGDFSDHSFEYDCDLINHTESAFTNNFGFSDSYMSGDTSDDWVDIRNLDGNGEFNTDGAIDQNPADNGKEVPEFITASSTLIESDPNGAQAIAGAKGLHYIQASEVGVGSTWVANDE</sequence>
<dbReference type="NCBIfam" id="TIGR03804">
    <property type="entry name" value="para_beta_helix"/>
    <property type="match status" value="1"/>
</dbReference>
<evidence type="ECO:0000313" key="2">
    <source>
        <dbReference type="Proteomes" id="UP000464524"/>
    </source>
</evidence>
<dbReference type="InterPro" id="IPR006626">
    <property type="entry name" value="PbH1"/>
</dbReference>
<proteinExistence type="predicted"/>
<dbReference type="AlphaFoldDB" id="A0A857JNP7"/>
<protein>
    <recommendedName>
        <fullName evidence="3">Poly(Beta-D-mannuronate) lyase</fullName>
    </recommendedName>
</protein>
<name>A0A857JNP7_9ALTE</name>
<dbReference type="SMART" id="SM00710">
    <property type="entry name" value="PbH1"/>
    <property type="match status" value="2"/>
</dbReference>
<dbReference type="Gene3D" id="2.160.20.10">
    <property type="entry name" value="Single-stranded right-handed beta-helix, Pectin lyase-like"/>
    <property type="match status" value="1"/>
</dbReference>
<organism evidence="1 2">
    <name type="scientific">Paraglaciecola mesophila</name>
    <dbReference type="NCBI Taxonomy" id="197222"/>
    <lineage>
        <taxon>Bacteria</taxon>
        <taxon>Pseudomonadati</taxon>
        <taxon>Pseudomonadota</taxon>
        <taxon>Gammaproteobacteria</taxon>
        <taxon>Alteromonadales</taxon>
        <taxon>Alteromonadaceae</taxon>
        <taxon>Paraglaciecola</taxon>
    </lineage>
</organism>
<dbReference type="OrthoDB" id="9796530at2"/>
<dbReference type="EMBL" id="CP047656">
    <property type="protein sequence ID" value="QHJ13116.1"/>
    <property type="molecule type" value="Genomic_DNA"/>
</dbReference>
<evidence type="ECO:0000313" key="1">
    <source>
        <dbReference type="EMBL" id="QHJ13116.1"/>
    </source>
</evidence>
<dbReference type="KEGG" id="pmes:FX988_03375"/>
<dbReference type="PROSITE" id="PS51257">
    <property type="entry name" value="PROKAR_LIPOPROTEIN"/>
    <property type="match status" value="1"/>
</dbReference>
<evidence type="ECO:0008006" key="3">
    <source>
        <dbReference type="Google" id="ProtNLM"/>
    </source>
</evidence>